<dbReference type="PANTHER" id="PTHR37574:SF1">
    <property type="entry name" value="LIPASE B"/>
    <property type="match status" value="1"/>
</dbReference>
<dbReference type="AlphaFoldDB" id="A0A7W3IP36"/>
<dbReference type="InterPro" id="IPR053228">
    <property type="entry name" value="Stereospecific_Lipase"/>
</dbReference>
<dbReference type="Proteomes" id="UP000523079">
    <property type="component" value="Unassembled WGS sequence"/>
</dbReference>
<sequence length="261" mass="26320">MFEALSPPRRRLGLGLLALAVALVLAVGTAVVVRTVRESRTAPQDRPGPVLLVPGYGGTGASLQGLAAELRGTGRDALVVPEVGDGTGDLSAQADALGRFAASVLDRTGAPSVDVVGYSAGGVVARLWVADGTGHRLARRVVSLGAPQHGTTQAQLAGELGGGCPTACEQLVPDSPLLRRLAADGETPPGPVWVTLRSTADQVVTPVDSAALDGALNVVVQQVCPAARTTHAGLPDDPVTRALVRSALGVGPPSAPTVVRC</sequence>
<dbReference type="PANTHER" id="PTHR37574">
    <property type="entry name" value="LIPASE B"/>
    <property type="match status" value="1"/>
</dbReference>
<organism evidence="1 2">
    <name type="scientific">Microlunatus kandeliicorticis</name>
    <dbReference type="NCBI Taxonomy" id="1759536"/>
    <lineage>
        <taxon>Bacteria</taxon>
        <taxon>Bacillati</taxon>
        <taxon>Actinomycetota</taxon>
        <taxon>Actinomycetes</taxon>
        <taxon>Propionibacteriales</taxon>
        <taxon>Propionibacteriaceae</taxon>
        <taxon>Microlunatus</taxon>
    </lineage>
</organism>
<evidence type="ECO:0000313" key="1">
    <source>
        <dbReference type="EMBL" id="MBA8792634.1"/>
    </source>
</evidence>
<comment type="caution">
    <text evidence="1">The sequence shown here is derived from an EMBL/GenBank/DDBJ whole genome shotgun (WGS) entry which is preliminary data.</text>
</comment>
<dbReference type="RefSeq" id="WP_182558260.1">
    <property type="nucleotide sequence ID" value="NZ_JACGWT010000001.1"/>
</dbReference>
<protein>
    <submittedName>
        <fullName evidence="1">Pimeloyl-ACP methyl ester carboxylesterase</fullName>
    </submittedName>
</protein>
<dbReference type="InterPro" id="IPR029058">
    <property type="entry name" value="AB_hydrolase_fold"/>
</dbReference>
<dbReference type="GO" id="GO:0016042">
    <property type="term" value="P:lipid catabolic process"/>
    <property type="evidence" value="ECO:0007669"/>
    <property type="project" value="InterPro"/>
</dbReference>
<keyword evidence="2" id="KW-1185">Reference proteome</keyword>
<gene>
    <name evidence="1" type="ORF">FHX74_000228</name>
</gene>
<dbReference type="Pfam" id="PF01674">
    <property type="entry name" value="Lipase_2"/>
    <property type="match status" value="1"/>
</dbReference>
<dbReference type="InterPro" id="IPR002918">
    <property type="entry name" value="Lipase_EstA/Esterase_EstB"/>
</dbReference>
<reference evidence="1 2" key="1">
    <citation type="submission" date="2020-07" db="EMBL/GenBank/DDBJ databases">
        <title>Sequencing the genomes of 1000 actinobacteria strains.</title>
        <authorList>
            <person name="Klenk H.-P."/>
        </authorList>
    </citation>
    <scope>NUCLEOTIDE SEQUENCE [LARGE SCALE GENOMIC DNA]</scope>
    <source>
        <strain evidence="1 2">DSM 100723</strain>
    </source>
</reference>
<name>A0A7W3IP36_9ACTN</name>
<accession>A0A7W3IP36</accession>
<evidence type="ECO:0000313" key="2">
    <source>
        <dbReference type="Proteomes" id="UP000523079"/>
    </source>
</evidence>
<dbReference type="EMBL" id="JACGWT010000001">
    <property type="protein sequence ID" value="MBA8792634.1"/>
    <property type="molecule type" value="Genomic_DNA"/>
</dbReference>
<proteinExistence type="predicted"/>
<dbReference type="GO" id="GO:0016787">
    <property type="term" value="F:hydrolase activity"/>
    <property type="evidence" value="ECO:0007669"/>
    <property type="project" value="InterPro"/>
</dbReference>
<dbReference type="Gene3D" id="3.40.50.1820">
    <property type="entry name" value="alpha/beta hydrolase"/>
    <property type="match status" value="1"/>
</dbReference>
<dbReference type="SUPFAM" id="SSF53474">
    <property type="entry name" value="alpha/beta-Hydrolases"/>
    <property type="match status" value="1"/>
</dbReference>